<proteinExistence type="predicted"/>
<keyword evidence="2" id="KW-1185">Reference proteome</keyword>
<dbReference type="Pfam" id="PF19535">
    <property type="entry name" value="DUF6060"/>
    <property type="match status" value="1"/>
</dbReference>
<protein>
    <submittedName>
        <fullName evidence="1">Uncharacterized protein</fullName>
    </submittedName>
</protein>
<organism evidence="1 2">
    <name type="scientific">Aureobasidium uvarum</name>
    <dbReference type="NCBI Taxonomy" id="2773716"/>
    <lineage>
        <taxon>Eukaryota</taxon>
        <taxon>Fungi</taxon>
        <taxon>Dikarya</taxon>
        <taxon>Ascomycota</taxon>
        <taxon>Pezizomycotina</taxon>
        <taxon>Dothideomycetes</taxon>
        <taxon>Dothideomycetidae</taxon>
        <taxon>Dothideales</taxon>
        <taxon>Saccotheciaceae</taxon>
        <taxon>Aureobasidium</taxon>
    </lineage>
</organism>
<evidence type="ECO:0000313" key="2">
    <source>
        <dbReference type="Proteomes" id="UP000745764"/>
    </source>
</evidence>
<evidence type="ECO:0000313" key="1">
    <source>
        <dbReference type="EMBL" id="CAD0111459.1"/>
    </source>
</evidence>
<dbReference type="EMBL" id="CAINUL010000009">
    <property type="protein sequence ID" value="CAD0111459.1"/>
    <property type="molecule type" value="Genomic_DNA"/>
</dbReference>
<dbReference type="InterPro" id="IPR045702">
    <property type="entry name" value="DUF6060"/>
</dbReference>
<reference evidence="1" key="1">
    <citation type="submission" date="2020-06" db="EMBL/GenBank/DDBJ databases">
        <authorList>
            <person name="Onetto C."/>
        </authorList>
    </citation>
    <scope>NUCLEOTIDE SEQUENCE</scope>
</reference>
<dbReference type="AlphaFoldDB" id="A0A9N8KID3"/>
<comment type="caution">
    <text evidence="1">The sequence shown here is derived from an EMBL/GenBank/DDBJ whole genome shotgun (WGS) entry which is preliminary data.</text>
</comment>
<sequence length="217" mass="22349">MAGHRSWFAKKALVPIKPNILLTTFIVSKGVTCDSTTGDCRVPIGGYVTDTRSLNITISSPDSIYDRIGETVNFKFNDTITAWVGGASSPGSPQTWAITNGTSGYVGFTPNHRCAAGTLTGCDDAAVEGIEVEACSPYSTADGLSGTFAAIVLDRSSVEAFTCNPANTTAAKDGNNSNSCSAADSQPDTGDATRLGSVSMMLLVSALGVAVLGFESL</sequence>
<gene>
    <name evidence="1" type="ORF">AWRI4620_LOCUS5714</name>
</gene>
<dbReference type="Proteomes" id="UP000745764">
    <property type="component" value="Unassembled WGS sequence"/>
</dbReference>
<name>A0A9N8KID3_9PEZI</name>
<accession>A0A9N8KID3</accession>
<dbReference type="OrthoDB" id="3849453at2759"/>